<dbReference type="GO" id="GO:0000398">
    <property type="term" value="P:mRNA splicing, via spliceosome"/>
    <property type="evidence" value="ECO:0007669"/>
    <property type="project" value="InterPro"/>
</dbReference>
<evidence type="ECO:0000256" key="10">
    <source>
        <dbReference type="ARBA" id="ARBA00023187"/>
    </source>
</evidence>
<keyword evidence="10 12" id="KW-0508">mRNA splicing</keyword>
<proteinExistence type="inferred from homology"/>
<comment type="subcellular location">
    <subcellularLocation>
        <location evidence="1 12">Nucleus</location>
    </subcellularLocation>
</comment>
<keyword evidence="7 12" id="KW-0747">Spliceosome</keyword>
<dbReference type="CDD" id="cd16656">
    <property type="entry name" value="RING-Ubox_PRP19"/>
    <property type="match status" value="1"/>
</dbReference>
<evidence type="ECO:0000256" key="11">
    <source>
        <dbReference type="ARBA" id="ARBA00023242"/>
    </source>
</evidence>
<dbReference type="SMART" id="SM00504">
    <property type="entry name" value="Ubox"/>
    <property type="match status" value="1"/>
</dbReference>
<evidence type="ECO:0000256" key="3">
    <source>
        <dbReference type="ARBA" id="ARBA00006388"/>
    </source>
</evidence>
<evidence type="ECO:0000256" key="4">
    <source>
        <dbReference type="ARBA" id="ARBA00022574"/>
    </source>
</evidence>
<dbReference type="EMBL" id="LWDG02000531">
    <property type="protein sequence ID" value="KAE8264478.1"/>
    <property type="molecule type" value="Genomic_DNA"/>
</dbReference>
<dbReference type="EC" id="2.3.2.27" evidence="12"/>
<evidence type="ECO:0000256" key="12">
    <source>
        <dbReference type="RuleBase" id="RU367101"/>
    </source>
</evidence>
<dbReference type="GO" id="GO:0061630">
    <property type="term" value="F:ubiquitin protein ligase activity"/>
    <property type="evidence" value="ECO:0007669"/>
    <property type="project" value="UniProtKB-UniRule"/>
</dbReference>
<evidence type="ECO:0000256" key="14">
    <source>
        <dbReference type="SAM" id="MobiDB-lite"/>
    </source>
</evidence>
<accession>A0A8X7T254</accession>
<evidence type="ECO:0000313" key="17">
    <source>
        <dbReference type="Proteomes" id="UP000078113"/>
    </source>
</evidence>
<dbReference type="InterPro" id="IPR055340">
    <property type="entry name" value="RING-Ubox_PRP19"/>
</dbReference>
<keyword evidence="4" id="KW-0853">WD repeat</keyword>
<evidence type="ECO:0000259" key="15">
    <source>
        <dbReference type="PROSITE" id="PS51698"/>
    </source>
</evidence>
<reference evidence="16" key="1">
    <citation type="submission" date="2016-04" db="EMBL/GenBank/DDBJ databases">
        <authorList>
            <person name="Nguyen H.D."/>
            <person name="Samba Siva P."/>
            <person name="Cullis J."/>
            <person name="Levesque C.A."/>
            <person name="Hambleton S."/>
        </authorList>
    </citation>
    <scope>NUCLEOTIDE SEQUENCE</scope>
    <source>
        <strain evidence="16">DAOMC 236422</strain>
    </source>
</reference>
<keyword evidence="12" id="KW-0234">DNA repair</keyword>
<keyword evidence="9 12" id="KW-0833">Ubl conjugation pathway</keyword>
<protein>
    <recommendedName>
        <fullName evidence="12">Pre-mRNA-processing factor 19</fullName>
        <ecNumber evidence="12">2.3.2.27</ecNumber>
    </recommendedName>
</protein>
<dbReference type="GO" id="GO:0070534">
    <property type="term" value="P:protein K63-linked ubiquitination"/>
    <property type="evidence" value="ECO:0007669"/>
    <property type="project" value="UniProtKB-UniRule"/>
</dbReference>
<keyword evidence="12" id="KW-0227">DNA damage</keyword>
<dbReference type="InterPro" id="IPR038959">
    <property type="entry name" value="Prp19"/>
</dbReference>
<evidence type="ECO:0000256" key="13">
    <source>
        <dbReference type="SAM" id="Coils"/>
    </source>
</evidence>
<evidence type="ECO:0000256" key="6">
    <source>
        <dbReference type="ARBA" id="ARBA00022679"/>
    </source>
</evidence>
<dbReference type="GO" id="GO:0071006">
    <property type="term" value="C:U2-type catalytic step 1 spliceosome"/>
    <property type="evidence" value="ECO:0007669"/>
    <property type="project" value="TreeGrafter"/>
</dbReference>
<sequence>MFCAISGEPPQEPVINKKTGQLYERRLIVKYVADNQSDPVTGQPLSEDDLVELKASPKTAIPRPPTLSSVPALLVSLQNEYDAVILEAFTLKKQYDSIRQELTHLLYQNDAANRVIARLMNERDQAREALANIQASLGTGAVASIGPSGDAEMSDAAGASSCQGVSEQVAAVLSQTLERLSSQRRAKSKRKAPEGYTTAAD</sequence>
<dbReference type="AlphaFoldDB" id="A0A8X7T254"/>
<name>A0A8X7T254_9BASI</name>
<comment type="catalytic activity">
    <reaction evidence="12">
        <text>S-ubiquitinyl-[E2 ubiquitin-conjugating enzyme]-L-cysteine + [acceptor protein]-L-lysine = [E2 ubiquitin-conjugating enzyme]-L-cysteine + N(6)-ubiquitinyl-[acceptor protein]-L-lysine.</text>
        <dbReference type="EC" id="2.3.2.27"/>
    </reaction>
</comment>
<feature type="region of interest" description="Disordered" evidence="14">
    <location>
        <begin position="181"/>
        <end position="201"/>
    </location>
</feature>
<dbReference type="InterPro" id="IPR013915">
    <property type="entry name" value="Prp19_cc"/>
</dbReference>
<evidence type="ECO:0000256" key="1">
    <source>
        <dbReference type="ARBA" id="ARBA00004123"/>
    </source>
</evidence>
<evidence type="ECO:0000256" key="8">
    <source>
        <dbReference type="ARBA" id="ARBA00022737"/>
    </source>
</evidence>
<gene>
    <name evidence="16" type="ORF">A4X09_0g6955</name>
</gene>
<keyword evidence="8" id="KW-0677">Repeat</keyword>
<comment type="caution">
    <text evidence="16">The sequence shown here is derived from an EMBL/GenBank/DDBJ whole genome shotgun (WGS) entry which is preliminary data.</text>
</comment>
<dbReference type="GO" id="GO:0000974">
    <property type="term" value="C:Prp19 complex"/>
    <property type="evidence" value="ECO:0007669"/>
    <property type="project" value="UniProtKB-UniRule"/>
</dbReference>
<keyword evidence="6 12" id="KW-0808">Transferase</keyword>
<feature type="coiled-coil region" evidence="13">
    <location>
        <begin position="109"/>
        <end position="136"/>
    </location>
</feature>
<evidence type="ECO:0000256" key="2">
    <source>
        <dbReference type="ARBA" id="ARBA00004906"/>
    </source>
</evidence>
<evidence type="ECO:0000256" key="7">
    <source>
        <dbReference type="ARBA" id="ARBA00022728"/>
    </source>
</evidence>
<evidence type="ECO:0000256" key="5">
    <source>
        <dbReference type="ARBA" id="ARBA00022664"/>
    </source>
</evidence>
<dbReference type="Pfam" id="PF08606">
    <property type="entry name" value="Prp19"/>
    <property type="match status" value="1"/>
</dbReference>
<dbReference type="InterPro" id="IPR003613">
    <property type="entry name" value="Ubox_domain"/>
</dbReference>
<organism evidence="16 17">
    <name type="scientific">Tilletia walkeri</name>
    <dbReference type="NCBI Taxonomy" id="117179"/>
    <lineage>
        <taxon>Eukaryota</taxon>
        <taxon>Fungi</taxon>
        <taxon>Dikarya</taxon>
        <taxon>Basidiomycota</taxon>
        <taxon>Ustilaginomycotina</taxon>
        <taxon>Exobasidiomycetes</taxon>
        <taxon>Tilletiales</taxon>
        <taxon>Tilletiaceae</taxon>
        <taxon>Tilletia</taxon>
    </lineage>
</organism>
<comment type="similarity">
    <text evidence="3 12">Belongs to the WD repeat PRP19 family.</text>
</comment>
<dbReference type="InterPro" id="IPR013083">
    <property type="entry name" value="Znf_RING/FYVE/PHD"/>
</dbReference>
<reference evidence="16" key="2">
    <citation type="journal article" date="2019" name="IMA Fungus">
        <title>Genome sequencing and comparison of five Tilletia species to identify candidate genes for the detection of regulated species infecting wheat.</title>
        <authorList>
            <person name="Nguyen H.D.T."/>
            <person name="Sultana T."/>
            <person name="Kesanakurti P."/>
            <person name="Hambleton S."/>
        </authorList>
    </citation>
    <scope>NUCLEOTIDE SEQUENCE</scope>
    <source>
        <strain evidence="16">DAOMC 236422</strain>
    </source>
</reference>
<keyword evidence="5 12" id="KW-0507">mRNA processing</keyword>
<evidence type="ECO:0000256" key="9">
    <source>
        <dbReference type="ARBA" id="ARBA00022786"/>
    </source>
</evidence>
<keyword evidence="17" id="KW-1185">Reference proteome</keyword>
<evidence type="ECO:0000313" key="16">
    <source>
        <dbReference type="EMBL" id="KAE8264478.1"/>
    </source>
</evidence>
<dbReference type="PANTHER" id="PTHR43995">
    <property type="entry name" value="PRE-MRNA-PROCESSING FACTOR 19"/>
    <property type="match status" value="1"/>
</dbReference>
<keyword evidence="11 12" id="KW-0539">Nucleus</keyword>
<dbReference type="FunFam" id="3.30.40.10:FF:000027">
    <property type="entry name" value="Pre-mRNA-processing factor 19, putative"/>
    <property type="match status" value="1"/>
</dbReference>
<feature type="non-terminal residue" evidence="16">
    <location>
        <position position="1"/>
    </location>
</feature>
<dbReference type="Proteomes" id="UP000078113">
    <property type="component" value="Unassembled WGS sequence"/>
</dbReference>
<feature type="domain" description="U-box" evidence="15">
    <location>
        <begin position="1"/>
        <end position="71"/>
    </location>
</feature>
<dbReference type="SUPFAM" id="SSF57850">
    <property type="entry name" value="RING/U-box"/>
    <property type="match status" value="1"/>
</dbReference>
<comment type="pathway">
    <text evidence="2 12">Protein modification; protein ubiquitination.</text>
</comment>
<comment type="function">
    <text evidence="12">Ubiquitin-protein ligase which is mainly involved pre-mRNA splicing and DNA repair. Required for pre-mRNA splicing as component of the spliceosome.</text>
</comment>
<keyword evidence="13" id="KW-0175">Coiled coil</keyword>
<dbReference type="Gene3D" id="3.30.40.10">
    <property type="entry name" value="Zinc/RING finger domain, C3HC4 (zinc finger)"/>
    <property type="match status" value="1"/>
</dbReference>
<dbReference type="GO" id="GO:0005737">
    <property type="term" value="C:cytoplasm"/>
    <property type="evidence" value="ECO:0007669"/>
    <property type="project" value="TreeGrafter"/>
</dbReference>
<dbReference type="PANTHER" id="PTHR43995:SF1">
    <property type="entry name" value="PRE-MRNA-PROCESSING FACTOR 19"/>
    <property type="match status" value="1"/>
</dbReference>
<dbReference type="GO" id="GO:0006281">
    <property type="term" value="P:DNA repair"/>
    <property type="evidence" value="ECO:0007669"/>
    <property type="project" value="UniProtKB-KW"/>
</dbReference>
<comment type="subunit">
    <text evidence="12">Homotetramer.</text>
</comment>
<dbReference type="PROSITE" id="PS51698">
    <property type="entry name" value="U_BOX"/>
    <property type="match status" value="1"/>
</dbReference>